<dbReference type="Proteomes" id="UP000634579">
    <property type="component" value="Unassembled WGS sequence"/>
</dbReference>
<dbReference type="Gene3D" id="3.30.360.10">
    <property type="entry name" value="Dihydrodipicolinate Reductase, domain 2"/>
    <property type="match status" value="1"/>
</dbReference>
<dbReference type="GO" id="GO:0000166">
    <property type="term" value="F:nucleotide binding"/>
    <property type="evidence" value="ECO:0007669"/>
    <property type="project" value="InterPro"/>
</dbReference>
<reference evidence="5 6" key="1">
    <citation type="submission" date="2020-10" db="EMBL/GenBank/DDBJ databases">
        <title>Draft genome sequences of plant-associated actinobacteria.</title>
        <authorList>
            <person name="Tarlachkov S.V."/>
            <person name="Starodumova I.P."/>
            <person name="Dorofeeva L.V."/>
            <person name="Prisyazhnaya N.V."/>
            <person name="Roubtsova T.V."/>
            <person name="Chizhov V.N."/>
            <person name="Nadler S.A."/>
            <person name="Subbotin S.A."/>
            <person name="Evtushenko L.I."/>
        </authorList>
    </citation>
    <scope>NUCLEOTIDE SEQUENCE [LARGE SCALE GENOMIC DNA]</scope>
    <source>
        <strain evidence="5 6">VKM Ac-2886</strain>
    </source>
</reference>
<evidence type="ECO:0000256" key="2">
    <source>
        <dbReference type="ARBA" id="ARBA00023027"/>
    </source>
</evidence>
<dbReference type="InterPro" id="IPR055170">
    <property type="entry name" value="GFO_IDH_MocA-like_dom"/>
</dbReference>
<dbReference type="PANTHER" id="PTHR43818:SF11">
    <property type="entry name" value="BCDNA.GH03377"/>
    <property type="match status" value="1"/>
</dbReference>
<dbReference type="Pfam" id="PF22725">
    <property type="entry name" value="GFO_IDH_MocA_C3"/>
    <property type="match status" value="1"/>
</dbReference>
<dbReference type="PANTHER" id="PTHR43818">
    <property type="entry name" value="BCDNA.GH03377"/>
    <property type="match status" value="1"/>
</dbReference>
<organism evidence="5 6">
    <name type="scientific">Clavibacter phaseoli</name>
    <dbReference type="NCBI Taxonomy" id="1734031"/>
    <lineage>
        <taxon>Bacteria</taxon>
        <taxon>Bacillati</taxon>
        <taxon>Actinomycetota</taxon>
        <taxon>Actinomycetes</taxon>
        <taxon>Micrococcales</taxon>
        <taxon>Microbacteriaceae</taxon>
        <taxon>Clavibacter</taxon>
    </lineage>
</organism>
<dbReference type="Pfam" id="PF01408">
    <property type="entry name" value="GFO_IDH_MocA"/>
    <property type="match status" value="1"/>
</dbReference>
<keyword evidence="2" id="KW-0520">NAD</keyword>
<evidence type="ECO:0000259" key="4">
    <source>
        <dbReference type="Pfam" id="PF22725"/>
    </source>
</evidence>
<keyword evidence="6" id="KW-1185">Reference proteome</keyword>
<dbReference type="Gene3D" id="3.40.50.720">
    <property type="entry name" value="NAD(P)-binding Rossmann-like Domain"/>
    <property type="match status" value="1"/>
</dbReference>
<dbReference type="InterPro" id="IPR050463">
    <property type="entry name" value="Gfo/Idh/MocA_oxidrdct_glycsds"/>
</dbReference>
<dbReference type="SUPFAM" id="SSF55347">
    <property type="entry name" value="Glyceraldehyde-3-phosphate dehydrogenase-like, C-terminal domain"/>
    <property type="match status" value="1"/>
</dbReference>
<dbReference type="InterPro" id="IPR000683">
    <property type="entry name" value="Gfo/Idh/MocA-like_OxRdtase_N"/>
</dbReference>
<name>A0A8I0SDD9_9MICO</name>
<sequence length="371" mass="39126">MVIVGTGMIGAAHLRAARLAGADVLGVLGSTPQRSAAIAAEWGVARGYEDLDQVLADRPDVVHVCTPNNTHVSYGVKVAEAGIHLIVEKPIATSLAEAERLADAVEAAGIVAVVPFVYRYHPIVREIRARRLTGELGNVLLVHGSYQQDWLASPRASSWRVDADKGGPSRAFADIGSHWADLAAFVTGEELVSTTASMSIAYPSRSAESGASFGGEMSGSALADVTTEDIAIATFRTSGGILANTVISQVSAGRKNRLWLEIDGSAGSAVFNQEHPESAWFGTTSGSTTLHRGEGRVSQDQARMNLIAAGHSQGWTDAFAQLVSDAYAAVRGESPEGLPTVRDGLRSVRVVEAVLRSSRTQAWADIADTQR</sequence>
<evidence type="ECO:0000259" key="3">
    <source>
        <dbReference type="Pfam" id="PF01408"/>
    </source>
</evidence>
<dbReference type="EMBL" id="JADKRP010000005">
    <property type="protein sequence ID" value="MBF4632585.1"/>
    <property type="molecule type" value="Genomic_DNA"/>
</dbReference>
<proteinExistence type="predicted"/>
<evidence type="ECO:0000256" key="1">
    <source>
        <dbReference type="ARBA" id="ARBA00023002"/>
    </source>
</evidence>
<protein>
    <submittedName>
        <fullName evidence="5">Gfo/Idh/MocA family oxidoreductase</fullName>
    </submittedName>
</protein>
<comment type="caution">
    <text evidence="5">The sequence shown here is derived from an EMBL/GenBank/DDBJ whole genome shotgun (WGS) entry which is preliminary data.</text>
</comment>
<dbReference type="SUPFAM" id="SSF51735">
    <property type="entry name" value="NAD(P)-binding Rossmann-fold domains"/>
    <property type="match status" value="1"/>
</dbReference>
<evidence type="ECO:0000313" key="5">
    <source>
        <dbReference type="EMBL" id="MBF4632585.1"/>
    </source>
</evidence>
<feature type="domain" description="Gfo/Idh/MocA-like oxidoreductase N-terminal" evidence="3">
    <location>
        <begin position="2"/>
        <end position="113"/>
    </location>
</feature>
<gene>
    <name evidence="5" type="ORF">ITJ42_15300</name>
</gene>
<feature type="domain" description="GFO/IDH/MocA-like oxidoreductase" evidence="4">
    <location>
        <begin position="125"/>
        <end position="269"/>
    </location>
</feature>
<dbReference type="GO" id="GO:0016491">
    <property type="term" value="F:oxidoreductase activity"/>
    <property type="evidence" value="ECO:0007669"/>
    <property type="project" value="UniProtKB-KW"/>
</dbReference>
<keyword evidence="1" id="KW-0560">Oxidoreductase</keyword>
<dbReference type="AlphaFoldDB" id="A0A8I0SDD9"/>
<evidence type="ECO:0000313" key="6">
    <source>
        <dbReference type="Proteomes" id="UP000634579"/>
    </source>
</evidence>
<dbReference type="InterPro" id="IPR036291">
    <property type="entry name" value="NAD(P)-bd_dom_sf"/>
</dbReference>
<accession>A0A8I0SDD9</accession>